<evidence type="ECO:0000313" key="6">
    <source>
        <dbReference type="Proteomes" id="UP001324115"/>
    </source>
</evidence>
<evidence type="ECO:0000256" key="1">
    <source>
        <dbReference type="ARBA" id="ARBA00022603"/>
    </source>
</evidence>
<keyword evidence="2" id="KW-0808">Transferase</keyword>
<keyword evidence="3" id="KW-0479">Metal-binding</keyword>
<dbReference type="GO" id="GO:0008168">
    <property type="term" value="F:methyltransferase activity"/>
    <property type="evidence" value="ECO:0007669"/>
    <property type="project" value="UniProtKB-KW"/>
</dbReference>
<evidence type="ECO:0000256" key="2">
    <source>
        <dbReference type="ARBA" id="ARBA00022679"/>
    </source>
</evidence>
<sequence length="439" mass="49436">MAVENALCMNGGDGESSYANNSLLQKKVILESRSFLVDTIKDMLKIRIPTCFKVADLGCSSGPNTLLVISEIIDTIHEMCQQTNTESPEFLVLLNDLPENDLNAIFKTLPAGLRRQGRQVGALFYFWNTCLHWLSQVPRGLVNNKGNIYIAKSSPPNVFKAYMDQFHTDFSMFLCSRPKEILPGGRMILTFIGRSNVDPNTNCCYDLWELLAKSLLDMVPEGLVKEKDVDSFNLPYYEPYMEVVKAIIEDEGSFNVDRLQMFEFNDPNGDIDNKYQSAQSMANGLRAVTEAMLASHFGETIIDNLFAKFAKHMAEEFCQKMTRYISIVTCMTKKLDFSNWSAKDTYKGNPVVVTMNPNFLVVKIDGPDFAFRPVEKSRGKNAKQVTWVLLLKANHVFSCVAWLATVLWALLGAIKKRLIHRQGVTLASEASYNCTIMLG</sequence>
<dbReference type="InterPro" id="IPR005299">
    <property type="entry name" value="MeTrfase_7"/>
</dbReference>
<organism evidence="5 6">
    <name type="scientific">Quercus rubra</name>
    <name type="common">Northern red oak</name>
    <name type="synonym">Quercus borealis</name>
    <dbReference type="NCBI Taxonomy" id="3512"/>
    <lineage>
        <taxon>Eukaryota</taxon>
        <taxon>Viridiplantae</taxon>
        <taxon>Streptophyta</taxon>
        <taxon>Embryophyta</taxon>
        <taxon>Tracheophyta</taxon>
        <taxon>Spermatophyta</taxon>
        <taxon>Magnoliopsida</taxon>
        <taxon>eudicotyledons</taxon>
        <taxon>Gunneridae</taxon>
        <taxon>Pentapetalae</taxon>
        <taxon>rosids</taxon>
        <taxon>fabids</taxon>
        <taxon>Fagales</taxon>
        <taxon>Fagaceae</taxon>
        <taxon>Quercus</taxon>
    </lineage>
</organism>
<protein>
    <submittedName>
        <fullName evidence="5">Uncharacterized protein</fullName>
    </submittedName>
</protein>
<dbReference type="PANTHER" id="PTHR31009">
    <property type="entry name" value="S-ADENOSYL-L-METHIONINE:CARBOXYL METHYLTRANSFERASE FAMILY PROTEIN"/>
    <property type="match status" value="1"/>
</dbReference>
<proteinExistence type="predicted"/>
<dbReference type="InterPro" id="IPR042086">
    <property type="entry name" value="MeTrfase_capping"/>
</dbReference>
<keyword evidence="6" id="KW-1185">Reference proteome</keyword>
<dbReference type="AlphaFoldDB" id="A0AAN7FBB1"/>
<dbReference type="Gene3D" id="1.10.1200.270">
    <property type="entry name" value="Methyltransferase, alpha-helical capping domain"/>
    <property type="match status" value="1"/>
</dbReference>
<accession>A0AAN7FBB1</accession>
<name>A0AAN7FBB1_QUERU</name>
<dbReference type="SUPFAM" id="SSF53335">
    <property type="entry name" value="S-adenosyl-L-methionine-dependent methyltransferases"/>
    <property type="match status" value="1"/>
</dbReference>
<dbReference type="InterPro" id="IPR029063">
    <property type="entry name" value="SAM-dependent_MTases_sf"/>
</dbReference>
<keyword evidence="4" id="KW-0460">Magnesium</keyword>
<dbReference type="Gene3D" id="3.40.50.150">
    <property type="entry name" value="Vaccinia Virus protein VP39"/>
    <property type="match status" value="1"/>
</dbReference>
<keyword evidence="1" id="KW-0489">Methyltransferase</keyword>
<dbReference type="Proteomes" id="UP001324115">
    <property type="component" value="Unassembled WGS sequence"/>
</dbReference>
<evidence type="ECO:0000256" key="3">
    <source>
        <dbReference type="ARBA" id="ARBA00022723"/>
    </source>
</evidence>
<evidence type="ECO:0000313" key="5">
    <source>
        <dbReference type="EMBL" id="KAK4590152.1"/>
    </source>
</evidence>
<reference evidence="5 6" key="1">
    <citation type="journal article" date="2023" name="G3 (Bethesda)">
        <title>A haplotype-resolved chromosome-scale genome for Quercus rubra L. provides insights into the genetics of adaptive traits for red oak species.</title>
        <authorList>
            <person name="Kapoor B."/>
            <person name="Jenkins J."/>
            <person name="Schmutz J."/>
            <person name="Zhebentyayeva T."/>
            <person name="Kuelheim C."/>
            <person name="Coggeshall M."/>
            <person name="Heim C."/>
            <person name="Lasky J.R."/>
            <person name="Leites L."/>
            <person name="Islam-Faridi N."/>
            <person name="Romero-Severson J."/>
            <person name="DeLeo V.L."/>
            <person name="Lucas S.M."/>
            <person name="Lazic D."/>
            <person name="Gailing O."/>
            <person name="Carlson J."/>
            <person name="Staton M."/>
        </authorList>
    </citation>
    <scope>NUCLEOTIDE SEQUENCE [LARGE SCALE GENOMIC DNA]</scope>
    <source>
        <strain evidence="5">Pseudo-F2</strain>
    </source>
</reference>
<gene>
    <name evidence="5" type="ORF">RGQ29_020623</name>
</gene>
<dbReference type="Pfam" id="PF03492">
    <property type="entry name" value="Methyltransf_7"/>
    <property type="match status" value="2"/>
</dbReference>
<dbReference type="GO" id="GO:0032259">
    <property type="term" value="P:methylation"/>
    <property type="evidence" value="ECO:0007669"/>
    <property type="project" value="UniProtKB-KW"/>
</dbReference>
<comment type="caution">
    <text evidence="5">The sequence shown here is derived from an EMBL/GenBank/DDBJ whole genome shotgun (WGS) entry which is preliminary data.</text>
</comment>
<evidence type="ECO:0000256" key="4">
    <source>
        <dbReference type="ARBA" id="ARBA00022842"/>
    </source>
</evidence>
<dbReference type="GO" id="GO:0046872">
    <property type="term" value="F:metal ion binding"/>
    <property type="evidence" value="ECO:0007669"/>
    <property type="project" value="UniProtKB-KW"/>
</dbReference>
<dbReference type="EMBL" id="JAXUIC010000005">
    <property type="protein sequence ID" value="KAK4590152.1"/>
    <property type="molecule type" value="Genomic_DNA"/>
</dbReference>